<keyword evidence="2" id="KW-1185">Reference proteome</keyword>
<dbReference type="EMBL" id="CAJVPM010035156">
    <property type="protein sequence ID" value="CAG8689317.1"/>
    <property type="molecule type" value="Genomic_DNA"/>
</dbReference>
<proteinExistence type="predicted"/>
<feature type="non-terminal residue" evidence="1">
    <location>
        <position position="1"/>
    </location>
</feature>
<gene>
    <name evidence="1" type="ORF">SCALOS_LOCUS10067</name>
</gene>
<name>A0ACA9P4H5_9GLOM</name>
<organism evidence="1 2">
    <name type="scientific">Scutellospora calospora</name>
    <dbReference type="NCBI Taxonomy" id="85575"/>
    <lineage>
        <taxon>Eukaryota</taxon>
        <taxon>Fungi</taxon>
        <taxon>Fungi incertae sedis</taxon>
        <taxon>Mucoromycota</taxon>
        <taxon>Glomeromycotina</taxon>
        <taxon>Glomeromycetes</taxon>
        <taxon>Diversisporales</taxon>
        <taxon>Gigasporaceae</taxon>
        <taxon>Scutellospora</taxon>
    </lineage>
</organism>
<protein>
    <submittedName>
        <fullName evidence="1">6212_t:CDS:1</fullName>
    </submittedName>
</protein>
<reference evidence="1" key="1">
    <citation type="submission" date="2021-06" db="EMBL/GenBank/DDBJ databases">
        <authorList>
            <person name="Kallberg Y."/>
            <person name="Tangrot J."/>
            <person name="Rosling A."/>
        </authorList>
    </citation>
    <scope>NUCLEOTIDE SEQUENCE</scope>
    <source>
        <strain evidence="1">AU212A</strain>
    </source>
</reference>
<evidence type="ECO:0000313" key="1">
    <source>
        <dbReference type="EMBL" id="CAG8689317.1"/>
    </source>
</evidence>
<comment type="caution">
    <text evidence="1">The sequence shown here is derived from an EMBL/GenBank/DDBJ whole genome shotgun (WGS) entry which is preliminary data.</text>
</comment>
<dbReference type="Proteomes" id="UP000789860">
    <property type="component" value="Unassembled WGS sequence"/>
</dbReference>
<evidence type="ECO:0000313" key="2">
    <source>
        <dbReference type="Proteomes" id="UP000789860"/>
    </source>
</evidence>
<feature type="non-terminal residue" evidence="1">
    <location>
        <position position="314"/>
    </location>
</feature>
<accession>A0ACA9P4H5</accession>
<sequence>LTKDIEEQNLTKDEILVKYNSDIKTLTATTKGIKDVYNAFQNINKRPMHKRCWKTCNIYIYGFPRTGKSYLAQILFPDAYDKSNEDGKWYPNFNKNNEHNVVIYNEFSRSDLKYTKLLNLLDRRDFSIQFKGGNVNYAPKVQVFTANSSLREQYTYHEDIPFVQYSNRYKVTNRKYYAAASERFDYIIEYFKFRDDNKQPCNDECLYCKVRRIFHKGSYDDFINLKFDIEFNSNITIEKAEEIIYYDDGQMLYHDERKETIYFRKNFRSDITQYILSDYEIINGKHTDIIQYPLIRKKLMSKYQSVEYKEIIIN</sequence>